<comment type="caution">
    <text evidence="5">The sequence shown here is derived from an EMBL/GenBank/DDBJ whole genome shotgun (WGS) entry which is preliminary data.</text>
</comment>
<dbReference type="GO" id="GO:0016787">
    <property type="term" value="F:hydrolase activity"/>
    <property type="evidence" value="ECO:0007669"/>
    <property type="project" value="UniProtKB-KW"/>
</dbReference>
<comment type="similarity">
    <text evidence="4">Belongs to the HepT RNase toxin family.</text>
</comment>
<evidence type="ECO:0000313" key="5">
    <source>
        <dbReference type="EMBL" id="KKR30040.1"/>
    </source>
</evidence>
<dbReference type="GO" id="GO:0004540">
    <property type="term" value="F:RNA nuclease activity"/>
    <property type="evidence" value="ECO:0007669"/>
    <property type="project" value="InterPro"/>
</dbReference>
<dbReference type="PATRIC" id="fig|1618450.3.peg.1599"/>
<dbReference type="Proteomes" id="UP000034539">
    <property type="component" value="Unassembled WGS sequence"/>
</dbReference>
<keyword evidence="3" id="KW-0378">Hydrolase</keyword>
<dbReference type="Gene3D" id="1.20.120.580">
    <property type="entry name" value="bsu32300-like"/>
    <property type="match status" value="1"/>
</dbReference>
<evidence type="ECO:0000256" key="4">
    <source>
        <dbReference type="ARBA" id="ARBA00024207"/>
    </source>
</evidence>
<dbReference type="EMBL" id="LBXN01000108">
    <property type="protein sequence ID" value="KKR30040.1"/>
    <property type="molecule type" value="Genomic_DNA"/>
</dbReference>
<evidence type="ECO:0008006" key="7">
    <source>
        <dbReference type="Google" id="ProtNLM"/>
    </source>
</evidence>
<gene>
    <name evidence="5" type="ORF">UT63_C0108G0005</name>
</gene>
<dbReference type="AlphaFoldDB" id="A0A0G0S5N8"/>
<reference evidence="5 6" key="1">
    <citation type="journal article" date="2015" name="Nature">
        <title>rRNA introns, odd ribosomes, and small enigmatic genomes across a large radiation of phyla.</title>
        <authorList>
            <person name="Brown C.T."/>
            <person name="Hug L.A."/>
            <person name="Thomas B.C."/>
            <person name="Sharon I."/>
            <person name="Castelle C.J."/>
            <person name="Singh A."/>
            <person name="Wilkins M.J."/>
            <person name="Williams K.H."/>
            <person name="Banfield J.F."/>
        </authorList>
    </citation>
    <scope>NUCLEOTIDE SEQUENCE [LARGE SCALE GENOMIC DNA]</scope>
</reference>
<proteinExistence type="inferred from homology"/>
<dbReference type="InterPro" id="IPR037038">
    <property type="entry name" value="HepT-like_sf"/>
</dbReference>
<evidence type="ECO:0000256" key="2">
    <source>
        <dbReference type="ARBA" id="ARBA00022722"/>
    </source>
</evidence>
<dbReference type="InterPro" id="IPR008201">
    <property type="entry name" value="HepT-like"/>
</dbReference>
<name>A0A0G0S5N8_9BACT</name>
<accession>A0A0G0S5N8</accession>
<keyword evidence="1" id="KW-1277">Toxin-antitoxin system</keyword>
<dbReference type="GO" id="GO:0110001">
    <property type="term" value="C:toxin-antitoxin complex"/>
    <property type="evidence" value="ECO:0007669"/>
    <property type="project" value="InterPro"/>
</dbReference>
<keyword evidence="2" id="KW-0540">Nuclease</keyword>
<evidence type="ECO:0000256" key="3">
    <source>
        <dbReference type="ARBA" id="ARBA00022801"/>
    </source>
</evidence>
<sequence length="49" mass="5957">MIMRDIITHHYFDIDAETVYVVCSERIPDMREVIKKILKDLENNKYNRS</sequence>
<dbReference type="Pfam" id="PF01934">
    <property type="entry name" value="HepT-like"/>
    <property type="match status" value="1"/>
</dbReference>
<organism evidence="5 6">
    <name type="scientific">Candidatus Gottesmanbacteria bacterium GW2011_GWC2_39_8</name>
    <dbReference type="NCBI Taxonomy" id="1618450"/>
    <lineage>
        <taxon>Bacteria</taxon>
        <taxon>Candidatus Gottesmaniibacteriota</taxon>
    </lineage>
</organism>
<evidence type="ECO:0000256" key="1">
    <source>
        <dbReference type="ARBA" id="ARBA00022649"/>
    </source>
</evidence>
<evidence type="ECO:0000313" key="6">
    <source>
        <dbReference type="Proteomes" id="UP000034539"/>
    </source>
</evidence>
<protein>
    <recommendedName>
        <fullName evidence="7">DUF86 domain-containing protein</fullName>
    </recommendedName>
</protein>